<gene>
    <name evidence="2" type="ORF">ACFSXZ_02680</name>
</gene>
<dbReference type="Pfam" id="PF25148">
    <property type="entry name" value="DUF7824"/>
    <property type="match status" value="1"/>
</dbReference>
<evidence type="ECO:0000259" key="1">
    <source>
        <dbReference type="Pfam" id="PF25148"/>
    </source>
</evidence>
<reference evidence="3" key="1">
    <citation type="journal article" date="2019" name="Int. J. Syst. Evol. Microbiol.">
        <title>The Global Catalogue of Microorganisms (GCM) 10K type strain sequencing project: providing services to taxonomists for standard genome sequencing and annotation.</title>
        <authorList>
            <consortium name="The Broad Institute Genomics Platform"/>
            <consortium name="The Broad Institute Genome Sequencing Center for Infectious Disease"/>
            <person name="Wu L."/>
            <person name="Ma J."/>
        </authorList>
    </citation>
    <scope>NUCLEOTIDE SEQUENCE [LARGE SCALE GENOMIC DNA]</scope>
    <source>
        <strain evidence="3">CGMCC 4.7645</strain>
    </source>
</reference>
<protein>
    <submittedName>
        <fullName evidence="2">DUF6493 family protein</fullName>
    </submittedName>
</protein>
<evidence type="ECO:0000313" key="2">
    <source>
        <dbReference type="EMBL" id="MFD2415227.1"/>
    </source>
</evidence>
<accession>A0ABW5FLQ7</accession>
<evidence type="ECO:0000313" key="3">
    <source>
        <dbReference type="Proteomes" id="UP001597417"/>
    </source>
</evidence>
<dbReference type="Proteomes" id="UP001597417">
    <property type="component" value="Unassembled WGS sequence"/>
</dbReference>
<comment type="caution">
    <text evidence="2">The sequence shown here is derived from an EMBL/GenBank/DDBJ whole genome shotgun (WGS) entry which is preliminary data.</text>
</comment>
<dbReference type="RefSeq" id="WP_378260841.1">
    <property type="nucleotide sequence ID" value="NZ_JBHUKR010000004.1"/>
</dbReference>
<organism evidence="2 3">
    <name type="scientific">Amycolatopsis pigmentata</name>
    <dbReference type="NCBI Taxonomy" id="450801"/>
    <lineage>
        <taxon>Bacteria</taxon>
        <taxon>Bacillati</taxon>
        <taxon>Actinomycetota</taxon>
        <taxon>Actinomycetes</taxon>
        <taxon>Pseudonocardiales</taxon>
        <taxon>Pseudonocardiaceae</taxon>
        <taxon>Amycolatopsis</taxon>
    </lineage>
</organism>
<sequence length="899" mass="97014">MTAPVPPEVSDLCTAVRRGRVEDLPGLLKALTDAQRRACLPELRARRKELRTARPDNFRDCVRATLIAGAACNPGAAAAAAWLSTIDRVFGKPWEPLFDVLADRGREWLGDLAQRLAGRDAVAEASYELVAGLVRMSGCAVPTSDAFVRGWVHETATPAGPLADRLRADEFTPVLLPRLFDVAEVGAEINWMEHWWAARRPELVWSTALAELAATGFVERDMLVARCVSRLVRGTETPSMARGYLAILAGLDLSADEMADRTGDWVHLVADSPLLVVVDRAQEMLRRLWEGDRLPVQSLAEATRAVLFRTEKKPVRAHFVLLGKALARDRSGAETLLPAVAEGFSSAETDIQDRALKLVARHLDAVSQRARTELAEAATALTGDLRARADKLFGAPLTPTGPDSEDYQEALPAAVEPRRLAPAPEGVDELAMDVVLLFRAYELEAEQDGFGVSGAVLERVLDGLVRHAHRDWVELAEALRPAVRDIFGLHNPFTAVRGNPHPLTVVVSTLLGELPPHLLLSAPEERRRARRCPFDALDIYEWVLLARMWEVALRMSKNTPTPFLLSTPTFETGELEPAELVARLREYQRLGLPVGTVDFEQALLRVRIDESAQQAAEDLGSPEGRRLVEWLRSGGIPQPPEGEHVLITLPEPPAHKSHRQPAMLTSNAGLPALAEHFGEPFRYLAPPLTPALDNSQCHHSLPWNVPVWLGTLPGHRETLAAHLLGPIGQAVPGEIPGSGRCLPALAEAPGPAGPATHLVVAYGLGARGVKDRVGAVDALLMLAATGALDAGRFGKDIAELICRGLLKATRVSDALRTAADGGAHATTFAVLAAALPVLLADPKAGRGAGAFLAVAAECAERCRPVAEIPHLEEIAARRGSAQLVLEARRLLAALKASQP</sequence>
<dbReference type="EMBL" id="JBHUKR010000004">
    <property type="protein sequence ID" value="MFD2415227.1"/>
    <property type="molecule type" value="Genomic_DNA"/>
</dbReference>
<dbReference type="InterPro" id="IPR056726">
    <property type="entry name" value="DUF7824"/>
</dbReference>
<keyword evidence="3" id="KW-1185">Reference proteome</keyword>
<feature type="domain" description="DUF7824" evidence="1">
    <location>
        <begin position="547"/>
        <end position="628"/>
    </location>
</feature>
<proteinExistence type="predicted"/>
<name>A0ABW5FLQ7_9PSEU</name>